<name>A0A3A8FZW0_9GAMM</name>
<dbReference type="EMBL" id="RAXZ01000011">
    <property type="protein sequence ID" value="RKG52407.1"/>
    <property type="molecule type" value="Genomic_DNA"/>
</dbReference>
<evidence type="ECO:0000313" key="1">
    <source>
        <dbReference type="EMBL" id="RKG52407.1"/>
    </source>
</evidence>
<reference evidence="1 2" key="1">
    <citation type="submission" date="2018-09" db="EMBL/GenBank/DDBJ databases">
        <title>The draft genome of Acinetobacter spp. strains.</title>
        <authorList>
            <person name="Qin J."/>
            <person name="Feng Y."/>
            <person name="Zong Z."/>
        </authorList>
    </citation>
    <scope>NUCLEOTIDE SEQUENCE [LARGE SCALE GENOMIC DNA]</scope>
    <source>
        <strain evidence="1 2">WCHAc060002</strain>
    </source>
</reference>
<protein>
    <recommendedName>
        <fullName evidence="3">DUF4242 domain-containing protein</fullName>
    </recommendedName>
</protein>
<dbReference type="AlphaFoldDB" id="A0A3A8FZW0"/>
<dbReference type="Proteomes" id="UP000281084">
    <property type="component" value="Unassembled WGS sequence"/>
</dbReference>
<evidence type="ECO:0000313" key="2">
    <source>
        <dbReference type="Proteomes" id="UP000281084"/>
    </source>
</evidence>
<dbReference type="Pfam" id="PF19673">
    <property type="entry name" value="DUF6176"/>
    <property type="match status" value="1"/>
</dbReference>
<organism evidence="1 2">
    <name type="scientific">Acinetobacter cumulans</name>
    <dbReference type="NCBI Taxonomy" id="2136182"/>
    <lineage>
        <taxon>Bacteria</taxon>
        <taxon>Pseudomonadati</taxon>
        <taxon>Pseudomonadota</taxon>
        <taxon>Gammaproteobacteria</taxon>
        <taxon>Moraxellales</taxon>
        <taxon>Moraxellaceae</taxon>
        <taxon>Acinetobacter</taxon>
    </lineage>
</organism>
<dbReference type="InterPro" id="IPR046174">
    <property type="entry name" value="DUF6176"/>
</dbReference>
<accession>A0A3A8FZW0</accession>
<gene>
    <name evidence="1" type="ORF">D7V64_09760</name>
</gene>
<comment type="caution">
    <text evidence="1">The sequence shown here is derived from an EMBL/GenBank/DDBJ whole genome shotgun (WGS) entry which is preliminary data.</text>
</comment>
<evidence type="ECO:0008006" key="3">
    <source>
        <dbReference type="Google" id="ProtNLM"/>
    </source>
</evidence>
<sequence length="111" mass="12535">MMDVGAVLIELKPDAMAKVDAWKTELTARKAEAIETLQAEGVFVESWFHVALEGKDYLIAYMRAEDIAKAQQIGRESSFPIDAMHKQFKTHWAKGYKATLLVDLENNESSF</sequence>
<proteinExistence type="predicted"/>